<evidence type="ECO:0000313" key="1">
    <source>
        <dbReference type="EMBL" id="QBK85185.1"/>
    </source>
</evidence>
<dbReference type="EMBL" id="MK500306">
    <property type="protein sequence ID" value="QBK85185.1"/>
    <property type="molecule type" value="Genomic_DNA"/>
</dbReference>
<reference evidence="1" key="1">
    <citation type="journal article" date="2019" name="MBio">
        <title>Virus Genomes from Deep Sea Sediments Expand the Ocean Megavirome and Support Independent Origins of Viral Gigantism.</title>
        <authorList>
            <person name="Backstrom D."/>
            <person name="Yutin N."/>
            <person name="Jorgensen S.L."/>
            <person name="Dharamshi J."/>
            <person name="Homa F."/>
            <person name="Zaremba-Niedwiedzka K."/>
            <person name="Spang A."/>
            <person name="Wolf Y.I."/>
            <person name="Koonin E.V."/>
            <person name="Ettema T.J."/>
        </authorList>
    </citation>
    <scope>NUCLEOTIDE SEQUENCE</scope>
</reference>
<name>A0A481YR27_9VIRU</name>
<protein>
    <submittedName>
        <fullName evidence="1">Uncharacterized protein</fullName>
    </submittedName>
</protein>
<accession>A0A481YR27</accession>
<sequence>MYFENLIDIGLDEKTIEVYEKLRKLHLGTPYDLLNNKTEIYELEKNYGPYPNILVNQVNQIIKDTESKYEDYLKDLNLDPKNLNLDNCKLSQTIFEYIGYNIPKYENWKDDDKIEKYIKDFNENNNYIEIQSYITTILRKSDNLTKVERQRYYTYKSLLTNLLLNEIYDKVNNIKFTIIPRFMEFDTRVGNYSVKGGGDILMRIFYGREKGKYKSFESYIKILPFFEIVNIFLQIILCFNSINQYYKFSLHPNNQDIRSNMIMIKKLENDRILSYNVLLNGKMVKIKLKTRYFAIFNLNYKETIIYSYNGKKHTMPGISSGGRLIRISENINSRYPFPEYNIFHFTKNILIIFKYELKRNPNEKLDKDMNYYVKIFENIMSYTTSTDINPKIENLKHTYDEVLYYILYESEINKYLDFSDVKYSELDKCVLISNVDILLEKYLRNI</sequence>
<organism evidence="1">
    <name type="scientific">Pithovirus LCDPAC02</name>
    <dbReference type="NCBI Taxonomy" id="2506601"/>
    <lineage>
        <taxon>Viruses</taxon>
        <taxon>Pithoviruses</taxon>
    </lineage>
</organism>
<proteinExistence type="predicted"/>
<gene>
    <name evidence="1" type="ORF">LCDPAC02_03840</name>
</gene>